<name>A0A9W8DXN5_9FUNG</name>
<comment type="caution">
    <text evidence="2">The sequence shown here is derived from an EMBL/GenBank/DDBJ whole genome shotgun (WGS) entry which is preliminary data.</text>
</comment>
<keyword evidence="1" id="KW-0812">Transmembrane</keyword>
<keyword evidence="1" id="KW-0472">Membrane</keyword>
<organism evidence="2 3">
    <name type="scientific">Tieghemiomyces parasiticus</name>
    <dbReference type="NCBI Taxonomy" id="78921"/>
    <lineage>
        <taxon>Eukaryota</taxon>
        <taxon>Fungi</taxon>
        <taxon>Fungi incertae sedis</taxon>
        <taxon>Zoopagomycota</taxon>
        <taxon>Kickxellomycotina</taxon>
        <taxon>Dimargaritomycetes</taxon>
        <taxon>Dimargaritales</taxon>
        <taxon>Dimargaritaceae</taxon>
        <taxon>Tieghemiomyces</taxon>
    </lineage>
</organism>
<sequence length="123" mass="14616">MTDHPLPVSQPSAGPMEGTAEIPAYYIGRRVGNRFSTRPDLRAKYFRRMHRPERLKPSMGQRKIHFMAHVVCAAFAYWGVFWADYGDHHHAFTSLQQWHRRKLDEFWNLTPEEKEEFKDLSKK</sequence>
<feature type="transmembrane region" description="Helical" evidence="1">
    <location>
        <begin position="64"/>
        <end position="83"/>
    </location>
</feature>
<proteinExistence type="predicted"/>
<keyword evidence="1" id="KW-1133">Transmembrane helix</keyword>
<evidence type="ECO:0000313" key="2">
    <source>
        <dbReference type="EMBL" id="KAJ1922679.1"/>
    </source>
</evidence>
<evidence type="ECO:0000256" key="1">
    <source>
        <dbReference type="SAM" id="Phobius"/>
    </source>
</evidence>
<keyword evidence="3" id="KW-1185">Reference proteome</keyword>
<protein>
    <submittedName>
        <fullName evidence="2">Uncharacterized protein</fullName>
    </submittedName>
</protein>
<reference evidence="2" key="1">
    <citation type="submission" date="2022-07" db="EMBL/GenBank/DDBJ databases">
        <title>Phylogenomic reconstructions and comparative analyses of Kickxellomycotina fungi.</title>
        <authorList>
            <person name="Reynolds N.K."/>
            <person name="Stajich J.E."/>
            <person name="Barry K."/>
            <person name="Grigoriev I.V."/>
            <person name="Crous P."/>
            <person name="Smith M.E."/>
        </authorList>
    </citation>
    <scope>NUCLEOTIDE SEQUENCE</scope>
    <source>
        <strain evidence="2">RSA 861</strain>
    </source>
</reference>
<dbReference type="OrthoDB" id="192748at2759"/>
<dbReference type="EMBL" id="JANBPT010000380">
    <property type="protein sequence ID" value="KAJ1922679.1"/>
    <property type="molecule type" value="Genomic_DNA"/>
</dbReference>
<dbReference type="Proteomes" id="UP001150569">
    <property type="component" value="Unassembled WGS sequence"/>
</dbReference>
<gene>
    <name evidence="2" type="ORF">IWQ60_006369</name>
</gene>
<accession>A0A9W8DXN5</accession>
<dbReference type="AlphaFoldDB" id="A0A9W8DXN5"/>
<evidence type="ECO:0000313" key="3">
    <source>
        <dbReference type="Proteomes" id="UP001150569"/>
    </source>
</evidence>